<dbReference type="AlphaFoldDB" id="A0A6J4J370"/>
<keyword evidence="1" id="KW-0732">Signal</keyword>
<sequence length="119" mass="12851">MKKFLSLCLSATLLLANATTGNAGEQDFTVINKTGVEINALYVSPADKKEWGEDILGQDTLAAGASADIEFDPAEEADKWDLRVEDKEGNSIEWSDLDLTEIAKVTLLYANGKATAKVE</sequence>
<dbReference type="EMBL" id="CADCTA010000117">
    <property type="protein sequence ID" value="CAA9269369.1"/>
    <property type="molecule type" value="Genomic_DNA"/>
</dbReference>
<accession>A0A6J4J370</accession>
<gene>
    <name evidence="2" type="ORF">AVDCRST_MAG42-3355</name>
</gene>
<feature type="chain" id="PRO_5026829626" description="Argininosuccinate lyase" evidence="1">
    <location>
        <begin position="24"/>
        <end position="119"/>
    </location>
</feature>
<protein>
    <recommendedName>
        <fullName evidence="3">Argininosuccinate lyase</fullName>
    </recommendedName>
</protein>
<feature type="signal peptide" evidence="1">
    <location>
        <begin position="1"/>
        <end position="23"/>
    </location>
</feature>
<reference evidence="2" key="1">
    <citation type="submission" date="2020-02" db="EMBL/GenBank/DDBJ databases">
        <authorList>
            <person name="Meier V. D."/>
        </authorList>
    </citation>
    <scope>NUCLEOTIDE SEQUENCE</scope>
    <source>
        <strain evidence="2">AVDCRST_MAG42</strain>
    </source>
</reference>
<name>A0A6J4J370_9BACT</name>
<organism evidence="2">
    <name type="scientific">uncultured Chthoniobacterales bacterium</name>
    <dbReference type="NCBI Taxonomy" id="1836801"/>
    <lineage>
        <taxon>Bacteria</taxon>
        <taxon>Pseudomonadati</taxon>
        <taxon>Verrucomicrobiota</taxon>
        <taxon>Spartobacteria</taxon>
        <taxon>Chthoniobacterales</taxon>
        <taxon>environmental samples</taxon>
    </lineage>
</organism>
<evidence type="ECO:0008006" key="3">
    <source>
        <dbReference type="Google" id="ProtNLM"/>
    </source>
</evidence>
<proteinExistence type="predicted"/>
<evidence type="ECO:0000313" key="2">
    <source>
        <dbReference type="EMBL" id="CAA9269369.1"/>
    </source>
</evidence>
<evidence type="ECO:0000256" key="1">
    <source>
        <dbReference type="SAM" id="SignalP"/>
    </source>
</evidence>